<sequence length="423" mass="45894">MNIGLVKPLTFRAYRSLFSAQLFSDLGNWLDFVALQVIVAYQWGLDETAIAALIFVLGVPWVIIGPFASVFVDRCNKKFVMIVCLLLRIILVGGLFIAPNLPILLILVFLKGTVAAIYDPARQSMIRFTIPEEYLPQAVTLSQLSNNTMKILGPALGGGIIAVFGAKSPFLFEGVGFFLAVTLLLKLPNIKEHVLNTDSINKESIKKNDYWKELIEGIKHIVYTPKLQTAVVLSSIGFFLIFLYDGLLVFIAQNLGFSQGNFGLLISAVGLGSVIGSILLGNWTGWKSKPLQIMSVAFLLSGFFIIVMGLGDMGVVTLPLIGWCLGAFILGLMGSGESVPYSYLLQSETPKHMMGRVSAVATAFQTISMLIAPAIGSLFAKLIGASIILLAAGGATWLMGVIVLLFIVKRINHSKKIKGEFNN</sequence>
<dbReference type="PROSITE" id="PS50850">
    <property type="entry name" value="MFS"/>
    <property type="match status" value="1"/>
</dbReference>
<feature type="transmembrane region" description="Helical" evidence="7">
    <location>
        <begin position="291"/>
        <end position="310"/>
    </location>
</feature>
<gene>
    <name evidence="9" type="ORF">EM808_18345</name>
</gene>
<keyword evidence="6 7" id="KW-0472">Membrane</keyword>
<dbReference type="GO" id="GO:0005886">
    <property type="term" value="C:plasma membrane"/>
    <property type="evidence" value="ECO:0007669"/>
    <property type="project" value="UniProtKB-SubCell"/>
</dbReference>
<dbReference type="Pfam" id="PF07690">
    <property type="entry name" value="MFS_1"/>
    <property type="match status" value="1"/>
</dbReference>
<keyword evidence="3" id="KW-1003">Cell membrane</keyword>
<feature type="transmembrane region" description="Helical" evidence="7">
    <location>
        <begin position="264"/>
        <end position="284"/>
    </location>
</feature>
<evidence type="ECO:0000256" key="2">
    <source>
        <dbReference type="ARBA" id="ARBA00022448"/>
    </source>
</evidence>
<feature type="transmembrane region" description="Helical" evidence="7">
    <location>
        <begin position="229"/>
        <end position="252"/>
    </location>
</feature>
<dbReference type="Proteomes" id="UP000288024">
    <property type="component" value="Unassembled WGS sequence"/>
</dbReference>
<evidence type="ECO:0000256" key="4">
    <source>
        <dbReference type="ARBA" id="ARBA00022692"/>
    </source>
</evidence>
<organism evidence="9 10">
    <name type="scientific">Niallia taxi</name>
    <dbReference type="NCBI Taxonomy" id="2499688"/>
    <lineage>
        <taxon>Bacteria</taxon>
        <taxon>Bacillati</taxon>
        <taxon>Bacillota</taxon>
        <taxon>Bacilli</taxon>
        <taxon>Bacillales</taxon>
        <taxon>Bacillaceae</taxon>
        <taxon>Niallia</taxon>
    </lineage>
</organism>
<evidence type="ECO:0000256" key="1">
    <source>
        <dbReference type="ARBA" id="ARBA00004651"/>
    </source>
</evidence>
<dbReference type="InterPro" id="IPR036259">
    <property type="entry name" value="MFS_trans_sf"/>
</dbReference>
<reference evidence="9 10" key="1">
    <citation type="submission" date="2019-01" db="EMBL/GenBank/DDBJ databases">
        <title>Bacillus sp. M5HDSG1-1, whole genome shotgun sequence.</title>
        <authorList>
            <person name="Tuo L."/>
        </authorList>
    </citation>
    <scope>NUCLEOTIDE SEQUENCE [LARGE SCALE GENOMIC DNA]</scope>
    <source>
        <strain evidence="9 10">M5HDSG1-1</strain>
    </source>
</reference>
<dbReference type="PANTHER" id="PTHR43266">
    <property type="entry name" value="MACROLIDE-EFFLUX PROTEIN"/>
    <property type="match status" value="1"/>
</dbReference>
<keyword evidence="4 7" id="KW-0812">Transmembrane</keyword>
<feature type="transmembrane region" description="Helical" evidence="7">
    <location>
        <begin position="382"/>
        <end position="408"/>
    </location>
</feature>
<keyword evidence="2" id="KW-0813">Transport</keyword>
<comment type="subcellular location">
    <subcellularLocation>
        <location evidence="1">Cell membrane</location>
        <topology evidence="1">Multi-pass membrane protein</topology>
    </subcellularLocation>
</comment>
<feature type="transmembrane region" description="Helical" evidence="7">
    <location>
        <begin position="49"/>
        <end position="72"/>
    </location>
</feature>
<evidence type="ECO:0000313" key="10">
    <source>
        <dbReference type="Proteomes" id="UP000288024"/>
    </source>
</evidence>
<feature type="transmembrane region" description="Helical" evidence="7">
    <location>
        <begin position="316"/>
        <end position="336"/>
    </location>
</feature>
<evidence type="ECO:0000256" key="5">
    <source>
        <dbReference type="ARBA" id="ARBA00022989"/>
    </source>
</evidence>
<keyword evidence="10" id="KW-1185">Reference proteome</keyword>
<comment type="caution">
    <text evidence="9">The sequence shown here is derived from an EMBL/GenBank/DDBJ whole genome shotgun (WGS) entry which is preliminary data.</text>
</comment>
<name>A0A437K7R1_9BACI</name>
<dbReference type="GO" id="GO:0022857">
    <property type="term" value="F:transmembrane transporter activity"/>
    <property type="evidence" value="ECO:0007669"/>
    <property type="project" value="InterPro"/>
</dbReference>
<evidence type="ECO:0000313" key="9">
    <source>
        <dbReference type="EMBL" id="RVT59880.1"/>
    </source>
</evidence>
<dbReference type="SUPFAM" id="SSF103473">
    <property type="entry name" value="MFS general substrate transporter"/>
    <property type="match status" value="1"/>
</dbReference>
<dbReference type="AlphaFoldDB" id="A0A437K7R1"/>
<dbReference type="RefSeq" id="WP_127739660.1">
    <property type="nucleotide sequence ID" value="NZ_RZTZ01000008.1"/>
</dbReference>
<dbReference type="InterPro" id="IPR011701">
    <property type="entry name" value="MFS"/>
</dbReference>
<evidence type="ECO:0000259" key="8">
    <source>
        <dbReference type="PROSITE" id="PS50850"/>
    </source>
</evidence>
<protein>
    <submittedName>
        <fullName evidence="9">MFS transporter</fullName>
    </submittedName>
</protein>
<feature type="domain" description="Major facilitator superfamily (MFS) profile" evidence="8">
    <location>
        <begin position="1"/>
        <end position="412"/>
    </location>
</feature>
<dbReference type="InterPro" id="IPR020846">
    <property type="entry name" value="MFS_dom"/>
</dbReference>
<feature type="transmembrane region" description="Helical" evidence="7">
    <location>
        <begin position="79"/>
        <end position="97"/>
    </location>
</feature>
<dbReference type="EMBL" id="RZTZ01000008">
    <property type="protein sequence ID" value="RVT59880.1"/>
    <property type="molecule type" value="Genomic_DNA"/>
</dbReference>
<dbReference type="CDD" id="cd06173">
    <property type="entry name" value="MFS_MefA_like"/>
    <property type="match status" value="1"/>
</dbReference>
<evidence type="ECO:0000256" key="7">
    <source>
        <dbReference type="SAM" id="Phobius"/>
    </source>
</evidence>
<dbReference type="Gene3D" id="1.20.1250.20">
    <property type="entry name" value="MFS general substrate transporter like domains"/>
    <property type="match status" value="1"/>
</dbReference>
<accession>A0A437K7R1</accession>
<proteinExistence type="predicted"/>
<dbReference type="PANTHER" id="PTHR43266:SF2">
    <property type="entry name" value="MAJOR FACILITATOR SUPERFAMILY (MFS) PROFILE DOMAIN-CONTAINING PROTEIN"/>
    <property type="match status" value="1"/>
</dbReference>
<evidence type="ECO:0000256" key="3">
    <source>
        <dbReference type="ARBA" id="ARBA00022475"/>
    </source>
</evidence>
<feature type="transmembrane region" description="Helical" evidence="7">
    <location>
        <begin position="357"/>
        <end position="376"/>
    </location>
</feature>
<evidence type="ECO:0000256" key="6">
    <source>
        <dbReference type="ARBA" id="ARBA00023136"/>
    </source>
</evidence>
<keyword evidence="5 7" id="KW-1133">Transmembrane helix</keyword>